<dbReference type="EMBL" id="RAWE01000119">
    <property type="protein sequence ID" value="RKG99207.1"/>
    <property type="molecule type" value="Genomic_DNA"/>
</dbReference>
<keyword evidence="2" id="KW-1185">Reference proteome</keyword>
<dbReference type="Proteomes" id="UP000268313">
    <property type="component" value="Unassembled WGS sequence"/>
</dbReference>
<comment type="caution">
    <text evidence="1">The sequence shown here is derived from an EMBL/GenBank/DDBJ whole genome shotgun (WGS) entry which is preliminary data.</text>
</comment>
<sequence length="144" mass="14666">MHPTRNNIGAYIHAANLSHAPAANAEGARNGAAFLFGTYRSLVLCVATGATSGGPSSFTATYKMQTSADGTTWTDAKNRDGAAVSLTVTTASTAAELDVDLQEVVPAAHDRLRFVETVDLTGGATPTLLSGATVIFGGGQTLPV</sequence>
<dbReference type="AlphaFoldDB" id="A0A3A8JTM6"/>
<dbReference type="RefSeq" id="WP_120605477.1">
    <property type="nucleotide sequence ID" value="NZ_RAWE01000119.1"/>
</dbReference>
<gene>
    <name evidence="1" type="ORF">D7X32_27145</name>
</gene>
<evidence type="ECO:0008006" key="3">
    <source>
        <dbReference type="Google" id="ProtNLM"/>
    </source>
</evidence>
<proteinExistence type="predicted"/>
<evidence type="ECO:0000313" key="2">
    <source>
        <dbReference type="Proteomes" id="UP000268313"/>
    </source>
</evidence>
<name>A0A3A8JTM6_9BACT</name>
<organism evidence="1 2">
    <name type="scientific">Corallococcus carmarthensis</name>
    <dbReference type="NCBI Taxonomy" id="2316728"/>
    <lineage>
        <taxon>Bacteria</taxon>
        <taxon>Pseudomonadati</taxon>
        <taxon>Myxococcota</taxon>
        <taxon>Myxococcia</taxon>
        <taxon>Myxococcales</taxon>
        <taxon>Cystobacterineae</taxon>
        <taxon>Myxococcaceae</taxon>
        <taxon>Corallococcus</taxon>
    </lineage>
</organism>
<dbReference type="Gene3D" id="2.60.120.260">
    <property type="entry name" value="Galactose-binding domain-like"/>
    <property type="match status" value="1"/>
</dbReference>
<protein>
    <recommendedName>
        <fullName evidence="3">Discoidin domain-containing protein</fullName>
    </recommendedName>
</protein>
<reference evidence="2" key="1">
    <citation type="submission" date="2018-09" db="EMBL/GenBank/DDBJ databases">
        <authorList>
            <person name="Livingstone P.G."/>
            <person name="Whitworth D.E."/>
        </authorList>
    </citation>
    <scope>NUCLEOTIDE SEQUENCE [LARGE SCALE GENOMIC DNA]</scope>
    <source>
        <strain evidence="2">CA043D</strain>
    </source>
</reference>
<accession>A0A3A8JTM6</accession>
<evidence type="ECO:0000313" key="1">
    <source>
        <dbReference type="EMBL" id="RKG99207.1"/>
    </source>
</evidence>
<dbReference type="OrthoDB" id="5525509at2"/>